<evidence type="ECO:0000256" key="1">
    <source>
        <dbReference type="ARBA" id="ARBA00000085"/>
    </source>
</evidence>
<evidence type="ECO:0000256" key="7">
    <source>
        <dbReference type="ARBA" id="ARBA00022777"/>
    </source>
</evidence>
<dbReference type="EMBL" id="JAOBTW010000005">
    <property type="protein sequence ID" value="MDZ7281397.1"/>
    <property type="molecule type" value="Genomic_DNA"/>
</dbReference>
<evidence type="ECO:0000256" key="6">
    <source>
        <dbReference type="ARBA" id="ARBA00022692"/>
    </source>
</evidence>
<dbReference type="Gene3D" id="3.30.565.10">
    <property type="entry name" value="Histidine kinase-like ATPase, C-terminal domain"/>
    <property type="match status" value="1"/>
</dbReference>
<dbReference type="CDD" id="cd00082">
    <property type="entry name" value="HisKA"/>
    <property type="match status" value="1"/>
</dbReference>
<dbReference type="RefSeq" id="WP_322538812.1">
    <property type="nucleotide sequence ID" value="NZ_JAOBTW010000005.1"/>
</dbReference>
<dbReference type="InterPro" id="IPR003661">
    <property type="entry name" value="HisK_dim/P_dom"/>
</dbReference>
<dbReference type="EC" id="2.7.13.3" evidence="3"/>
<dbReference type="InterPro" id="IPR005467">
    <property type="entry name" value="His_kinase_dom"/>
</dbReference>
<dbReference type="InterPro" id="IPR013727">
    <property type="entry name" value="2CSK_N"/>
</dbReference>
<dbReference type="SMART" id="SM00388">
    <property type="entry name" value="HisKA"/>
    <property type="match status" value="1"/>
</dbReference>
<name>A0ABU5LN92_9SPHN</name>
<dbReference type="SUPFAM" id="SSF55874">
    <property type="entry name" value="ATPase domain of HSP90 chaperone/DNA topoisomerase II/histidine kinase"/>
    <property type="match status" value="1"/>
</dbReference>
<dbReference type="CDD" id="cd00075">
    <property type="entry name" value="HATPase"/>
    <property type="match status" value="1"/>
</dbReference>
<dbReference type="Pfam" id="PF02518">
    <property type="entry name" value="HATPase_c"/>
    <property type="match status" value="1"/>
</dbReference>
<keyword evidence="15" id="KW-1185">Reference proteome</keyword>
<dbReference type="Pfam" id="PF00512">
    <property type="entry name" value="HisKA"/>
    <property type="match status" value="1"/>
</dbReference>
<feature type="transmembrane region" description="Helical" evidence="11">
    <location>
        <begin position="166"/>
        <end position="185"/>
    </location>
</feature>
<dbReference type="SUPFAM" id="SSF47384">
    <property type="entry name" value="Homodimeric domain of signal transducing histidine kinase"/>
    <property type="match status" value="1"/>
</dbReference>
<comment type="subcellular location">
    <subcellularLocation>
        <location evidence="2">Membrane</location>
    </subcellularLocation>
</comment>
<dbReference type="InterPro" id="IPR036097">
    <property type="entry name" value="HisK_dim/P_sf"/>
</dbReference>
<feature type="transmembrane region" description="Helical" evidence="11">
    <location>
        <begin position="20"/>
        <end position="41"/>
    </location>
</feature>
<dbReference type="InterPro" id="IPR036890">
    <property type="entry name" value="HATPase_C_sf"/>
</dbReference>
<feature type="domain" description="Histidine kinase" evidence="12">
    <location>
        <begin position="253"/>
        <end position="461"/>
    </location>
</feature>
<keyword evidence="5" id="KW-0808">Transferase</keyword>
<keyword evidence="4" id="KW-0597">Phosphoprotein</keyword>
<dbReference type="InterPro" id="IPR003594">
    <property type="entry name" value="HATPase_dom"/>
</dbReference>
<evidence type="ECO:0000256" key="2">
    <source>
        <dbReference type="ARBA" id="ARBA00004370"/>
    </source>
</evidence>
<evidence type="ECO:0000256" key="3">
    <source>
        <dbReference type="ARBA" id="ARBA00012438"/>
    </source>
</evidence>
<dbReference type="InterPro" id="IPR003660">
    <property type="entry name" value="HAMP_dom"/>
</dbReference>
<dbReference type="SMART" id="SM00387">
    <property type="entry name" value="HATPase_c"/>
    <property type="match status" value="1"/>
</dbReference>
<dbReference type="Pfam" id="PF08521">
    <property type="entry name" value="2CSK_N"/>
    <property type="match status" value="1"/>
</dbReference>
<evidence type="ECO:0000259" key="12">
    <source>
        <dbReference type="PROSITE" id="PS50109"/>
    </source>
</evidence>
<gene>
    <name evidence="14" type="ORF">N4G62_05065</name>
</gene>
<keyword evidence="7 14" id="KW-0418">Kinase</keyword>
<keyword evidence="6 11" id="KW-0812">Transmembrane</keyword>
<dbReference type="PROSITE" id="PS50109">
    <property type="entry name" value="HIS_KIN"/>
    <property type="match status" value="1"/>
</dbReference>
<comment type="caution">
    <text evidence="14">The sequence shown here is derived from an EMBL/GenBank/DDBJ whole genome shotgun (WGS) entry which is preliminary data.</text>
</comment>
<accession>A0ABU5LN92</accession>
<dbReference type="Proteomes" id="UP001292182">
    <property type="component" value="Unassembled WGS sequence"/>
</dbReference>
<evidence type="ECO:0000259" key="13">
    <source>
        <dbReference type="PROSITE" id="PS50885"/>
    </source>
</evidence>
<dbReference type="InterPro" id="IPR050428">
    <property type="entry name" value="TCS_sensor_his_kinase"/>
</dbReference>
<proteinExistence type="predicted"/>
<comment type="catalytic activity">
    <reaction evidence="1">
        <text>ATP + protein L-histidine = ADP + protein N-phospho-L-histidine.</text>
        <dbReference type="EC" id="2.7.13.3"/>
    </reaction>
</comment>
<evidence type="ECO:0000256" key="11">
    <source>
        <dbReference type="SAM" id="Phobius"/>
    </source>
</evidence>
<evidence type="ECO:0000313" key="14">
    <source>
        <dbReference type="EMBL" id="MDZ7281397.1"/>
    </source>
</evidence>
<protein>
    <recommendedName>
        <fullName evidence="3">histidine kinase</fullName>
        <ecNumber evidence="3">2.7.13.3</ecNumber>
    </recommendedName>
</protein>
<evidence type="ECO:0000256" key="4">
    <source>
        <dbReference type="ARBA" id="ARBA00022553"/>
    </source>
</evidence>
<keyword evidence="10 11" id="KW-0472">Membrane</keyword>
<dbReference type="Gene3D" id="1.10.287.130">
    <property type="match status" value="1"/>
</dbReference>
<evidence type="ECO:0000256" key="10">
    <source>
        <dbReference type="ARBA" id="ARBA00023136"/>
    </source>
</evidence>
<evidence type="ECO:0000256" key="5">
    <source>
        <dbReference type="ARBA" id="ARBA00022679"/>
    </source>
</evidence>
<reference evidence="15" key="1">
    <citation type="submission" date="2023-07" db="EMBL/GenBank/DDBJ databases">
        <title>Whole genome sequence analysis of rice epiphytic Sphingomonas sanguinis OsEp_Plm_15B2.</title>
        <authorList>
            <person name="Sahu K.P."/>
            <person name="Asharani P."/>
            <person name="Reddy B."/>
            <person name="Kumar A."/>
        </authorList>
    </citation>
    <scope>NUCLEOTIDE SEQUENCE [LARGE SCALE GENOMIC DNA]</scope>
    <source>
        <strain evidence="15">OsEp_Plm_15B2</strain>
    </source>
</reference>
<dbReference type="PROSITE" id="PS50885">
    <property type="entry name" value="HAMP"/>
    <property type="match status" value="1"/>
</dbReference>
<feature type="domain" description="HAMP" evidence="13">
    <location>
        <begin position="190"/>
        <end position="245"/>
    </location>
</feature>
<dbReference type="GO" id="GO:0016301">
    <property type="term" value="F:kinase activity"/>
    <property type="evidence" value="ECO:0007669"/>
    <property type="project" value="UniProtKB-KW"/>
</dbReference>
<dbReference type="InterPro" id="IPR004358">
    <property type="entry name" value="Sig_transdc_His_kin-like_C"/>
</dbReference>
<dbReference type="PRINTS" id="PR00344">
    <property type="entry name" value="BCTRLSENSOR"/>
</dbReference>
<dbReference type="PANTHER" id="PTHR45436">
    <property type="entry name" value="SENSOR HISTIDINE KINASE YKOH"/>
    <property type="match status" value="1"/>
</dbReference>
<keyword evidence="9" id="KW-0902">Two-component regulatory system</keyword>
<evidence type="ECO:0000256" key="8">
    <source>
        <dbReference type="ARBA" id="ARBA00022989"/>
    </source>
</evidence>
<keyword evidence="8 11" id="KW-1133">Transmembrane helix</keyword>
<sequence length="487" mass="52061">MPIKPPRGRAVALRTRLLAAMLAPMLAIAVLLGLAGATLIADVVRRTNDRVLGGALGAVAETVQVERGEVTLDLPAAAFGMLENSERDNVYYRIAVGGRLLTGYADLSAPNIAELALDTPRFRFARYRDQDIRIAEVRRALPRIDAPVIVQVAETLDGRRALQRRLVIALLLGELLLVGVAMLLIRPALAWSLRPLAGLRGAVAARDTRATPDLSPLDTGPLPVELRPLADAFNHLLARLDSATAGMRRFTADASHQMRTPLAVLKVQVALARRGSPTALGEITAAADRLEHLVTQLLALARAEEAGIAPPRERVDLREVAVAVINRRIAQAIDAGVEIHLDAPADIAIASHRTLVFEILSNLIDNAIRYNRRGGQVMLTISCEEGEAVRIVVADDGPGLPDAELVRLGERFTRLSSARDSEGSGLGLAIVRSAASRLNASLDIVSTRPGLRITLRFEPAAAIARVGFAELNGPAGPRPVRSGPAVR</sequence>
<evidence type="ECO:0000256" key="9">
    <source>
        <dbReference type="ARBA" id="ARBA00023012"/>
    </source>
</evidence>
<dbReference type="PANTHER" id="PTHR45436:SF5">
    <property type="entry name" value="SENSOR HISTIDINE KINASE TRCS"/>
    <property type="match status" value="1"/>
</dbReference>
<evidence type="ECO:0000313" key="15">
    <source>
        <dbReference type="Proteomes" id="UP001292182"/>
    </source>
</evidence>
<organism evidence="14 15">
    <name type="scientific">Sphingomonas sanguinis</name>
    <dbReference type="NCBI Taxonomy" id="33051"/>
    <lineage>
        <taxon>Bacteria</taxon>
        <taxon>Pseudomonadati</taxon>
        <taxon>Pseudomonadota</taxon>
        <taxon>Alphaproteobacteria</taxon>
        <taxon>Sphingomonadales</taxon>
        <taxon>Sphingomonadaceae</taxon>
        <taxon>Sphingomonas</taxon>
    </lineage>
</organism>